<gene>
    <name evidence="12" type="ORF">DILT_LOCUS1455</name>
</gene>
<keyword evidence="10" id="KW-0739">Sodium transport</keyword>
<dbReference type="PANTHER" id="PTHR42985">
    <property type="entry name" value="SODIUM-COUPLED MONOCARBOXYLATE TRANSPORTER"/>
    <property type="match status" value="1"/>
</dbReference>
<sequence>MNIPVNVFFIVLHVAIGLVSYVYFRGCDPLLSGQISRYDMLFPFLALRLFKGIPVLRGLFLSVIFAAALRFD</sequence>
<dbReference type="PANTHER" id="PTHR42985:SF2">
    <property type="entry name" value="SODIUM-DEPENDENT MULTIVITAMIN TRANSPORTER"/>
    <property type="match status" value="1"/>
</dbReference>
<dbReference type="GO" id="GO:0006814">
    <property type="term" value="P:sodium ion transport"/>
    <property type="evidence" value="ECO:0007669"/>
    <property type="project" value="UniProtKB-KW"/>
</dbReference>
<dbReference type="GO" id="GO:0005886">
    <property type="term" value="C:plasma membrane"/>
    <property type="evidence" value="ECO:0007669"/>
    <property type="project" value="UniProtKB-SubCell"/>
</dbReference>
<name>A0A3P6QGE9_DIBLA</name>
<comment type="similarity">
    <text evidence="2">Belongs to the sodium:solute symporter (SSF) (TC 2.A.21) family.</text>
</comment>
<keyword evidence="9 11" id="KW-0472">Membrane</keyword>
<keyword evidence="5 11" id="KW-0812">Transmembrane</keyword>
<dbReference type="EMBL" id="UYRU01009945">
    <property type="protein sequence ID" value="VDK44727.1"/>
    <property type="molecule type" value="Genomic_DNA"/>
</dbReference>
<dbReference type="InterPro" id="IPR001734">
    <property type="entry name" value="Na/solute_symporter"/>
</dbReference>
<proteinExistence type="inferred from homology"/>
<evidence type="ECO:0000256" key="3">
    <source>
        <dbReference type="ARBA" id="ARBA00022448"/>
    </source>
</evidence>
<accession>A0A3P6QGE9</accession>
<dbReference type="OrthoDB" id="6132759at2759"/>
<evidence type="ECO:0000256" key="1">
    <source>
        <dbReference type="ARBA" id="ARBA00004651"/>
    </source>
</evidence>
<evidence type="ECO:0000256" key="10">
    <source>
        <dbReference type="ARBA" id="ARBA00023201"/>
    </source>
</evidence>
<keyword evidence="8" id="KW-0406">Ion transport</keyword>
<reference evidence="12 13" key="1">
    <citation type="submission" date="2018-11" db="EMBL/GenBank/DDBJ databases">
        <authorList>
            <consortium name="Pathogen Informatics"/>
        </authorList>
    </citation>
    <scope>NUCLEOTIDE SEQUENCE [LARGE SCALE GENOMIC DNA]</scope>
</reference>
<comment type="subcellular location">
    <subcellularLocation>
        <location evidence="1">Cell membrane</location>
        <topology evidence="1">Multi-pass membrane protein</topology>
    </subcellularLocation>
</comment>
<feature type="transmembrane region" description="Helical" evidence="11">
    <location>
        <begin position="6"/>
        <end position="24"/>
    </location>
</feature>
<evidence type="ECO:0000256" key="2">
    <source>
        <dbReference type="ARBA" id="ARBA00006434"/>
    </source>
</evidence>
<evidence type="ECO:0000256" key="9">
    <source>
        <dbReference type="ARBA" id="ARBA00023136"/>
    </source>
</evidence>
<dbReference type="PROSITE" id="PS50283">
    <property type="entry name" value="NA_SOLUT_SYMP_3"/>
    <property type="match status" value="1"/>
</dbReference>
<keyword evidence="13" id="KW-1185">Reference proteome</keyword>
<evidence type="ECO:0000256" key="4">
    <source>
        <dbReference type="ARBA" id="ARBA00022475"/>
    </source>
</evidence>
<dbReference type="Gene3D" id="1.20.1730.10">
    <property type="entry name" value="Sodium/glucose cotransporter"/>
    <property type="match status" value="1"/>
</dbReference>
<dbReference type="Proteomes" id="UP000281553">
    <property type="component" value="Unassembled WGS sequence"/>
</dbReference>
<dbReference type="InterPro" id="IPR051163">
    <property type="entry name" value="Sodium:Solute_Symporter_SSF"/>
</dbReference>
<keyword evidence="3" id="KW-0813">Transport</keyword>
<protein>
    <submittedName>
        <fullName evidence="12">Uncharacterized protein</fullName>
    </submittedName>
</protein>
<dbReference type="GO" id="GO:0015293">
    <property type="term" value="F:symporter activity"/>
    <property type="evidence" value="ECO:0007669"/>
    <property type="project" value="TreeGrafter"/>
</dbReference>
<keyword evidence="7" id="KW-0915">Sodium</keyword>
<keyword evidence="4" id="KW-1003">Cell membrane</keyword>
<dbReference type="InterPro" id="IPR038377">
    <property type="entry name" value="Na/Glc_symporter_sf"/>
</dbReference>
<feature type="transmembrane region" description="Helical" evidence="11">
    <location>
        <begin position="45"/>
        <end position="69"/>
    </location>
</feature>
<evidence type="ECO:0000313" key="13">
    <source>
        <dbReference type="Proteomes" id="UP000281553"/>
    </source>
</evidence>
<keyword evidence="6 11" id="KW-1133">Transmembrane helix</keyword>
<organism evidence="12 13">
    <name type="scientific">Dibothriocephalus latus</name>
    <name type="common">Fish tapeworm</name>
    <name type="synonym">Diphyllobothrium latum</name>
    <dbReference type="NCBI Taxonomy" id="60516"/>
    <lineage>
        <taxon>Eukaryota</taxon>
        <taxon>Metazoa</taxon>
        <taxon>Spiralia</taxon>
        <taxon>Lophotrochozoa</taxon>
        <taxon>Platyhelminthes</taxon>
        <taxon>Cestoda</taxon>
        <taxon>Eucestoda</taxon>
        <taxon>Diphyllobothriidea</taxon>
        <taxon>Diphyllobothriidae</taxon>
        <taxon>Dibothriocephalus</taxon>
    </lineage>
</organism>
<evidence type="ECO:0000256" key="8">
    <source>
        <dbReference type="ARBA" id="ARBA00023065"/>
    </source>
</evidence>
<evidence type="ECO:0000256" key="11">
    <source>
        <dbReference type="SAM" id="Phobius"/>
    </source>
</evidence>
<evidence type="ECO:0000256" key="6">
    <source>
        <dbReference type="ARBA" id="ARBA00022989"/>
    </source>
</evidence>
<evidence type="ECO:0000313" key="12">
    <source>
        <dbReference type="EMBL" id="VDK44727.1"/>
    </source>
</evidence>
<evidence type="ECO:0000256" key="7">
    <source>
        <dbReference type="ARBA" id="ARBA00023053"/>
    </source>
</evidence>
<evidence type="ECO:0000256" key="5">
    <source>
        <dbReference type="ARBA" id="ARBA00022692"/>
    </source>
</evidence>
<dbReference type="AlphaFoldDB" id="A0A3P6QGE9"/>